<dbReference type="AlphaFoldDB" id="A0A226C147"/>
<dbReference type="Proteomes" id="UP000214588">
    <property type="component" value="Unassembled WGS sequence"/>
</dbReference>
<dbReference type="NCBIfam" id="NF033484">
    <property type="entry name" value="Stp1_PP2C_phos"/>
    <property type="match status" value="1"/>
</dbReference>
<dbReference type="OrthoDB" id="9801841at2"/>
<comment type="caution">
    <text evidence="2">The sequence shown here is derived from an EMBL/GenBank/DDBJ whole genome shotgun (WGS) entry which is preliminary data.</text>
</comment>
<protein>
    <submittedName>
        <fullName evidence="2">Serine/threonine protein phosphatase</fullName>
    </submittedName>
</protein>
<dbReference type="Pfam" id="PF13672">
    <property type="entry name" value="PP2C_2"/>
    <property type="match status" value="1"/>
</dbReference>
<organism evidence="2 3">
    <name type="scientific">Natranaerobius trueperi</name>
    <dbReference type="NCBI Taxonomy" id="759412"/>
    <lineage>
        <taxon>Bacteria</taxon>
        <taxon>Bacillati</taxon>
        <taxon>Bacillota</taxon>
        <taxon>Clostridia</taxon>
        <taxon>Natranaerobiales</taxon>
        <taxon>Natranaerobiaceae</taxon>
        <taxon>Natranaerobius</taxon>
    </lineage>
</organism>
<dbReference type="Gene3D" id="3.60.40.10">
    <property type="entry name" value="PPM-type phosphatase domain"/>
    <property type="match status" value="1"/>
</dbReference>
<accession>A0A226C147</accession>
<dbReference type="PANTHER" id="PTHR13832:SF860">
    <property type="entry name" value="PROTEIN PHOSPHATASE PHPP"/>
    <property type="match status" value="1"/>
</dbReference>
<sequence length="254" mass="28262">MRHYSITDVGITREKNEDKYLDGIKVGEIFIIGVADGMGGHRGGNIASNIAVSTIKDFMLKNQELTNQNIAMLPKIAKEAVEKANEEINKYKQQYNDFYHMGTTITVGFIYKDDVVIAHVGDSRAYLINRKDKIVQLTEDHSLVNQLFQKGKITSEGAANHPQKNILTRALGTHDVISIDIQKCSFPPESVMLFCTDGLTHYVGDDEIYQTLSNSEDLKEGCKKLVELANERGGHDNITISVVASDNLAGIFKR</sequence>
<dbReference type="InterPro" id="IPR001932">
    <property type="entry name" value="PPM-type_phosphatase-like_dom"/>
</dbReference>
<name>A0A226C147_9FIRM</name>
<reference evidence="2 3" key="1">
    <citation type="submission" date="2017-06" db="EMBL/GenBank/DDBJ databases">
        <title>Draft Genome Sequence of Natranaerobius trueperi halophilic, alkalithermophilic bacteria from soda lakes.</title>
        <authorList>
            <person name="Zhao B."/>
        </authorList>
    </citation>
    <scope>NUCLEOTIDE SEQUENCE [LARGE SCALE GENOMIC DNA]</scope>
    <source>
        <strain evidence="2 3">DSM 18760</strain>
    </source>
</reference>
<evidence type="ECO:0000313" key="3">
    <source>
        <dbReference type="Proteomes" id="UP000214588"/>
    </source>
</evidence>
<dbReference type="RefSeq" id="WP_089023147.1">
    <property type="nucleotide sequence ID" value="NZ_NIQC01000007.1"/>
</dbReference>
<dbReference type="InterPro" id="IPR036457">
    <property type="entry name" value="PPM-type-like_dom_sf"/>
</dbReference>
<evidence type="ECO:0000313" key="2">
    <source>
        <dbReference type="EMBL" id="OWZ84169.1"/>
    </source>
</evidence>
<evidence type="ECO:0000259" key="1">
    <source>
        <dbReference type="PROSITE" id="PS51746"/>
    </source>
</evidence>
<dbReference type="SMART" id="SM00331">
    <property type="entry name" value="PP2C_SIG"/>
    <property type="match status" value="1"/>
</dbReference>
<dbReference type="GO" id="GO:0004722">
    <property type="term" value="F:protein serine/threonine phosphatase activity"/>
    <property type="evidence" value="ECO:0007669"/>
    <property type="project" value="InterPro"/>
</dbReference>
<feature type="domain" description="PPM-type phosphatase" evidence="1">
    <location>
        <begin position="3"/>
        <end position="245"/>
    </location>
</feature>
<dbReference type="SMART" id="SM00332">
    <property type="entry name" value="PP2Cc"/>
    <property type="match status" value="1"/>
</dbReference>
<dbReference type="InterPro" id="IPR015655">
    <property type="entry name" value="PP2C"/>
</dbReference>
<dbReference type="SUPFAM" id="SSF81606">
    <property type="entry name" value="PP2C-like"/>
    <property type="match status" value="1"/>
</dbReference>
<dbReference type="EMBL" id="NIQC01000007">
    <property type="protein sequence ID" value="OWZ84169.1"/>
    <property type="molecule type" value="Genomic_DNA"/>
</dbReference>
<gene>
    <name evidence="2" type="ORF">CDO51_04680</name>
</gene>
<proteinExistence type="predicted"/>
<keyword evidence="3" id="KW-1185">Reference proteome</keyword>
<dbReference type="PANTHER" id="PTHR13832">
    <property type="entry name" value="PROTEIN PHOSPHATASE 2C"/>
    <property type="match status" value="1"/>
</dbReference>
<dbReference type="PROSITE" id="PS51746">
    <property type="entry name" value="PPM_2"/>
    <property type="match status" value="1"/>
</dbReference>
<dbReference type="CDD" id="cd00143">
    <property type="entry name" value="PP2Cc"/>
    <property type="match status" value="1"/>
</dbReference>